<proteinExistence type="predicted"/>
<evidence type="ECO:0000313" key="3">
    <source>
        <dbReference type="Proteomes" id="UP000004810"/>
    </source>
</evidence>
<feature type="domain" description="DNA polymerase epsilon subunit B N-terminal" evidence="1">
    <location>
        <begin position="7"/>
        <end position="71"/>
    </location>
</feature>
<dbReference type="Proteomes" id="UP000004810">
    <property type="component" value="Unassembled WGS sequence"/>
</dbReference>
<feature type="non-terminal residue" evidence="2">
    <location>
        <position position="105"/>
    </location>
</feature>
<protein>
    <recommendedName>
        <fullName evidence="1">DNA polymerase epsilon subunit B N-terminal domain-containing protein</fullName>
    </recommendedName>
</protein>
<evidence type="ECO:0000313" key="2">
    <source>
        <dbReference type="EMBL" id="EJW83999.1"/>
    </source>
</evidence>
<name>J9F9F3_WUCBA</name>
<dbReference type="AlphaFoldDB" id="J9F9F3"/>
<dbReference type="Pfam" id="PF12213">
    <property type="entry name" value="Dpoe2NT"/>
    <property type="match status" value="1"/>
</dbReference>
<dbReference type="InterPro" id="IPR024639">
    <property type="entry name" value="DNA_pol_e_bsu_N"/>
</dbReference>
<dbReference type="EMBL" id="ADBV01001879">
    <property type="protein sequence ID" value="EJW83999.1"/>
    <property type="molecule type" value="Genomic_DNA"/>
</dbReference>
<reference evidence="3" key="1">
    <citation type="submission" date="2012-08" db="EMBL/GenBank/DDBJ databases">
        <title>The Genome Sequence of Wuchereria bancrofti.</title>
        <authorList>
            <person name="Nutman T.B."/>
            <person name="Fink D.L."/>
            <person name="Russ C."/>
            <person name="Young S."/>
            <person name="Zeng Q."/>
            <person name="Koehrsen M."/>
            <person name="Alvarado L."/>
            <person name="Berlin A."/>
            <person name="Chapman S.B."/>
            <person name="Chen Z."/>
            <person name="Freedman E."/>
            <person name="Gellesch M."/>
            <person name="Goldberg J."/>
            <person name="Griggs A."/>
            <person name="Gujja S."/>
            <person name="Heilman E.R."/>
            <person name="Heiman D."/>
            <person name="Hepburn T."/>
            <person name="Howarth C."/>
            <person name="Jen D."/>
            <person name="Larson L."/>
            <person name="Lewis B."/>
            <person name="Mehta T."/>
            <person name="Park D."/>
            <person name="Pearson M."/>
            <person name="Roberts A."/>
            <person name="Saif S."/>
            <person name="Shea T."/>
            <person name="Shenoy N."/>
            <person name="Sisk P."/>
            <person name="Stolte C."/>
            <person name="Sykes S."/>
            <person name="Walk T."/>
            <person name="White J."/>
            <person name="Yandava C."/>
            <person name="Haas B."/>
            <person name="Henn M.R."/>
            <person name="Nusbaum C."/>
            <person name="Birren B."/>
        </authorList>
    </citation>
    <scope>NUCLEOTIDE SEQUENCE [LARGE SCALE GENOMIC DNA]</scope>
    <source>
        <strain evidence="3">NA</strain>
    </source>
</reference>
<accession>J9F9F3</accession>
<organism evidence="2 3">
    <name type="scientific">Wuchereria bancrofti</name>
    <dbReference type="NCBI Taxonomy" id="6293"/>
    <lineage>
        <taxon>Eukaryota</taxon>
        <taxon>Metazoa</taxon>
        <taxon>Ecdysozoa</taxon>
        <taxon>Nematoda</taxon>
        <taxon>Chromadorea</taxon>
        <taxon>Rhabditida</taxon>
        <taxon>Spirurina</taxon>
        <taxon>Spiruromorpha</taxon>
        <taxon>Filarioidea</taxon>
        <taxon>Onchocercidae</taxon>
        <taxon>Wuchereria</taxon>
    </lineage>
</organism>
<gene>
    <name evidence="2" type="ORF">WUBG_05092</name>
</gene>
<sequence length="105" mass="12146">MPTSSNAEKLRKQIRKAFQMRALTISKDSNNLLVPVRREAMEYAVQILVELQGEEQIRWINKVISVLSKQKETLHNYVFQQADQYFRSVSSSRLLTNVPAVVPQN</sequence>
<dbReference type="Gene3D" id="1.10.8.60">
    <property type="match status" value="1"/>
</dbReference>
<evidence type="ECO:0000259" key="1">
    <source>
        <dbReference type="Pfam" id="PF12213"/>
    </source>
</evidence>
<comment type="caution">
    <text evidence="2">The sequence shown here is derived from an EMBL/GenBank/DDBJ whole genome shotgun (WGS) entry which is preliminary data.</text>
</comment>